<reference evidence="3 4" key="1">
    <citation type="submission" date="2020-07" db="EMBL/GenBank/DDBJ databases">
        <title>Sequencing the genomes of 1000 actinobacteria strains.</title>
        <authorList>
            <person name="Klenk H.-P."/>
        </authorList>
    </citation>
    <scope>NUCLEOTIDE SEQUENCE [LARGE SCALE GENOMIC DNA]</scope>
    <source>
        <strain evidence="3 4">DSM 23141</strain>
    </source>
</reference>
<gene>
    <name evidence="3" type="ORF">BJ979_000605</name>
</gene>
<dbReference type="AlphaFoldDB" id="A0A852YJP5"/>
<dbReference type="PANTHER" id="PTHR43048:SF5">
    <property type="entry name" value="BLR5325 PROTEIN"/>
    <property type="match status" value="1"/>
</dbReference>
<keyword evidence="3" id="KW-0560">Oxidoreductase</keyword>
<comment type="caution">
    <text evidence="3">The sequence shown here is derived from an EMBL/GenBank/DDBJ whole genome shotgun (WGS) entry which is preliminary data.</text>
</comment>
<keyword evidence="3" id="KW-0456">Lyase</keyword>
<dbReference type="RefSeq" id="WP_179565048.1">
    <property type="nucleotide sequence ID" value="NZ_JACBZY010000001.1"/>
</dbReference>
<dbReference type="Gene3D" id="3.10.180.10">
    <property type="entry name" value="2,3-Dihydroxybiphenyl 1,2-Dioxygenase, domain 1"/>
    <property type="match status" value="1"/>
</dbReference>
<dbReference type="SUPFAM" id="SSF54593">
    <property type="entry name" value="Glyoxalase/Bleomycin resistance protein/Dihydroxybiphenyl dioxygenase"/>
    <property type="match status" value="1"/>
</dbReference>
<feature type="domain" description="VOC" evidence="2">
    <location>
        <begin position="5"/>
        <end position="157"/>
    </location>
</feature>
<dbReference type="GO" id="GO:0016829">
    <property type="term" value="F:lyase activity"/>
    <property type="evidence" value="ECO:0007669"/>
    <property type="project" value="UniProtKB-KW"/>
</dbReference>
<keyword evidence="4" id="KW-1185">Reference proteome</keyword>
<evidence type="ECO:0000256" key="1">
    <source>
        <dbReference type="ARBA" id="ARBA00022723"/>
    </source>
</evidence>
<dbReference type="EMBL" id="JACBZY010000001">
    <property type="protein sequence ID" value="NYG97979.1"/>
    <property type="molecule type" value="Genomic_DNA"/>
</dbReference>
<sequence length="159" mass="16503">MGIRRFDHVGINVDDLEAAVAFFVALGLEASPVQQMEGGYLARLLALEAVRTEMVYLTVPGGVDADGVALPGSSAFELSRYVHPGGAGPDAPGGAAASAPNAHGPRHVCFEVDDLDAALAVVAEHGHAPLGQVIETHGYRLVYVRGPEGLIVELAQRLG</sequence>
<evidence type="ECO:0000259" key="2">
    <source>
        <dbReference type="PROSITE" id="PS51819"/>
    </source>
</evidence>
<dbReference type="InterPro" id="IPR004360">
    <property type="entry name" value="Glyas_Fos-R_dOase_dom"/>
</dbReference>
<dbReference type="GO" id="GO:0004493">
    <property type="term" value="F:methylmalonyl-CoA epimerase activity"/>
    <property type="evidence" value="ECO:0007669"/>
    <property type="project" value="TreeGrafter"/>
</dbReference>
<protein>
    <submittedName>
        <fullName evidence="3">Catechol 2,3-dioxygenase-like lactoylglutathione lyase family enzyme</fullName>
    </submittedName>
</protein>
<dbReference type="Proteomes" id="UP000553888">
    <property type="component" value="Unassembled WGS sequence"/>
</dbReference>
<evidence type="ECO:0000313" key="4">
    <source>
        <dbReference type="Proteomes" id="UP000553888"/>
    </source>
</evidence>
<dbReference type="GO" id="GO:0051213">
    <property type="term" value="F:dioxygenase activity"/>
    <property type="evidence" value="ECO:0007669"/>
    <property type="project" value="UniProtKB-KW"/>
</dbReference>
<keyword evidence="3" id="KW-0223">Dioxygenase</keyword>
<dbReference type="InterPro" id="IPR037523">
    <property type="entry name" value="VOC_core"/>
</dbReference>
<dbReference type="InterPro" id="IPR029068">
    <property type="entry name" value="Glyas_Bleomycin-R_OHBP_Dase"/>
</dbReference>
<organism evidence="3 4">
    <name type="scientific">Schumannella luteola</name>
    <dbReference type="NCBI Taxonomy" id="472059"/>
    <lineage>
        <taxon>Bacteria</taxon>
        <taxon>Bacillati</taxon>
        <taxon>Actinomycetota</taxon>
        <taxon>Actinomycetes</taxon>
        <taxon>Micrococcales</taxon>
        <taxon>Microbacteriaceae</taxon>
        <taxon>Schumannella</taxon>
    </lineage>
</organism>
<evidence type="ECO:0000313" key="3">
    <source>
        <dbReference type="EMBL" id="NYG97979.1"/>
    </source>
</evidence>
<dbReference type="GO" id="GO:0046491">
    <property type="term" value="P:L-methylmalonyl-CoA metabolic process"/>
    <property type="evidence" value="ECO:0007669"/>
    <property type="project" value="TreeGrafter"/>
</dbReference>
<dbReference type="InterPro" id="IPR051785">
    <property type="entry name" value="MMCE/EMCE_epimerase"/>
</dbReference>
<dbReference type="GO" id="GO:0046872">
    <property type="term" value="F:metal ion binding"/>
    <property type="evidence" value="ECO:0007669"/>
    <property type="project" value="UniProtKB-KW"/>
</dbReference>
<dbReference type="PANTHER" id="PTHR43048">
    <property type="entry name" value="METHYLMALONYL-COA EPIMERASE"/>
    <property type="match status" value="1"/>
</dbReference>
<dbReference type="PROSITE" id="PS51819">
    <property type="entry name" value="VOC"/>
    <property type="match status" value="1"/>
</dbReference>
<proteinExistence type="predicted"/>
<dbReference type="Pfam" id="PF00903">
    <property type="entry name" value="Glyoxalase"/>
    <property type="match status" value="1"/>
</dbReference>
<name>A0A852YJP5_9MICO</name>
<keyword evidence="1" id="KW-0479">Metal-binding</keyword>
<accession>A0A852YJP5</accession>